<organism evidence="1 2">
    <name type="scientific">Leuconostoc litchii</name>
    <dbReference type="NCBI Taxonomy" id="1981069"/>
    <lineage>
        <taxon>Bacteria</taxon>
        <taxon>Bacillati</taxon>
        <taxon>Bacillota</taxon>
        <taxon>Bacilli</taxon>
        <taxon>Lactobacillales</taxon>
        <taxon>Lactobacillaceae</taxon>
        <taxon>Leuconostoc</taxon>
    </lineage>
</organism>
<dbReference type="GO" id="GO:0006310">
    <property type="term" value="P:DNA recombination"/>
    <property type="evidence" value="ECO:0007669"/>
    <property type="project" value="InterPro"/>
</dbReference>
<sequence length="142" mass="16665">MFKFETELTVNPAPHNQSNFNPKTRQVFKGAKEKAYIADLEVRLRAKINRIKFKKFGPQPIKVDYIFGFMPPQSWSKKRKLSALNHETYPTSSQLGDWDNLCKSTQDRLNALIIEDDRFIVDGRGRKIYTEKPYLKIEIEEL</sequence>
<accession>A0A6P2CLT7</accession>
<dbReference type="InterPro" id="IPR008822">
    <property type="entry name" value="Endonuclease_RusA-like"/>
</dbReference>
<dbReference type="GO" id="GO:0006281">
    <property type="term" value="P:DNA repair"/>
    <property type="evidence" value="ECO:0007669"/>
    <property type="project" value="InterPro"/>
</dbReference>
<dbReference type="GO" id="GO:0000287">
    <property type="term" value="F:magnesium ion binding"/>
    <property type="evidence" value="ECO:0007669"/>
    <property type="project" value="InterPro"/>
</dbReference>
<protein>
    <submittedName>
        <fullName evidence="1">RusA family crossover junction endodeoxyribonuclease</fullName>
    </submittedName>
</protein>
<evidence type="ECO:0000313" key="2">
    <source>
        <dbReference type="Proteomes" id="UP000442244"/>
    </source>
</evidence>
<dbReference type="Pfam" id="PF05866">
    <property type="entry name" value="RusA"/>
    <property type="match status" value="1"/>
</dbReference>
<dbReference type="EMBL" id="SDGY01000001">
    <property type="protein sequence ID" value="TYC46846.1"/>
    <property type="molecule type" value="Genomic_DNA"/>
</dbReference>
<dbReference type="Gene3D" id="3.30.1330.70">
    <property type="entry name" value="Holliday junction resolvase RusA"/>
    <property type="match status" value="1"/>
</dbReference>
<reference evidence="1 2" key="1">
    <citation type="submission" date="2019-01" db="EMBL/GenBank/DDBJ databases">
        <title>Leuconostoc litchii sp. nov., a novel lactic acid bacterium isolated from lychee.</title>
        <authorList>
            <person name="Wang L.-T."/>
        </authorList>
    </citation>
    <scope>NUCLEOTIDE SEQUENCE [LARGE SCALE GENOMIC DNA]</scope>
    <source>
        <strain evidence="1 2">MB7</strain>
    </source>
</reference>
<dbReference type="Proteomes" id="UP000442244">
    <property type="component" value="Unassembled WGS sequence"/>
</dbReference>
<comment type="caution">
    <text evidence="1">The sequence shown here is derived from an EMBL/GenBank/DDBJ whole genome shotgun (WGS) entry which is preliminary data.</text>
</comment>
<dbReference type="InterPro" id="IPR036614">
    <property type="entry name" value="RusA-like_sf"/>
</dbReference>
<proteinExistence type="predicted"/>
<dbReference type="RefSeq" id="WP_148604131.1">
    <property type="nucleotide sequence ID" value="NZ_SDGY01000001.1"/>
</dbReference>
<gene>
    <name evidence="1" type="ORF">ESZ47_01515</name>
</gene>
<dbReference type="OrthoDB" id="5114842at2"/>
<name>A0A6P2CLT7_9LACO</name>
<keyword evidence="2" id="KW-1185">Reference proteome</keyword>
<dbReference type="AlphaFoldDB" id="A0A6P2CLT7"/>
<evidence type="ECO:0000313" key="1">
    <source>
        <dbReference type="EMBL" id="TYC46846.1"/>
    </source>
</evidence>
<dbReference type="SUPFAM" id="SSF103084">
    <property type="entry name" value="Holliday junction resolvase RusA"/>
    <property type="match status" value="1"/>
</dbReference>